<dbReference type="EMBL" id="FNCC01000018">
    <property type="protein sequence ID" value="SDH24518.1"/>
    <property type="molecule type" value="Genomic_DNA"/>
</dbReference>
<reference evidence="2" key="1">
    <citation type="submission" date="2016-10" db="EMBL/GenBank/DDBJ databases">
        <authorList>
            <person name="Varghese N."/>
            <person name="Submissions S."/>
        </authorList>
    </citation>
    <scope>NUCLEOTIDE SEQUENCE [LARGE SCALE GENOMIC DNA]</scope>
    <source>
        <strain evidence="2">CGMCC 4.3506</strain>
    </source>
</reference>
<evidence type="ECO:0000313" key="2">
    <source>
        <dbReference type="Proteomes" id="UP000199623"/>
    </source>
</evidence>
<proteinExistence type="predicted"/>
<dbReference type="AlphaFoldDB" id="A0A1G8AU99"/>
<dbReference type="Proteomes" id="UP000199623">
    <property type="component" value="Unassembled WGS sequence"/>
</dbReference>
<name>A0A1G8AU99_9PSEU</name>
<keyword evidence="2" id="KW-1185">Reference proteome</keyword>
<gene>
    <name evidence="1" type="ORF">SAMN05216553_118118</name>
</gene>
<sequence length="238" mass="26123">MLRPSYVSDMRSISSEFLPIADPSDPDAPGSRLASPGRIVAPYVTAKDSEQDLTCSLVLRPDGLGVGYANELPGDRDAQGVLWRKVVERRDEGKPEFSKVHPARQRRAMSELLCQVCAGPADQTADGVLWLMRDYRGDWPRWPEGMASVEPPICAQCVAISLRRCPALQRGAVAIRARTFAVAGVSGILHRPGTFAPVPVEAIQLSYGDPRTRWMVAVALIRELRGCSFVSFDQLRHA</sequence>
<organism evidence="1 2">
    <name type="scientific">Lentzea fradiae</name>
    <dbReference type="NCBI Taxonomy" id="200378"/>
    <lineage>
        <taxon>Bacteria</taxon>
        <taxon>Bacillati</taxon>
        <taxon>Actinomycetota</taxon>
        <taxon>Actinomycetes</taxon>
        <taxon>Pseudonocardiales</taxon>
        <taxon>Pseudonocardiaceae</taxon>
        <taxon>Lentzea</taxon>
    </lineage>
</organism>
<accession>A0A1G8AU99</accession>
<evidence type="ECO:0000313" key="1">
    <source>
        <dbReference type="EMBL" id="SDH24518.1"/>
    </source>
</evidence>
<protein>
    <submittedName>
        <fullName evidence="1">Uncharacterized protein</fullName>
    </submittedName>
</protein>